<name>A0A8J3EQT5_9ACTN</name>
<evidence type="ECO:0000256" key="3">
    <source>
        <dbReference type="ARBA" id="ARBA00023027"/>
    </source>
</evidence>
<comment type="similarity">
    <text evidence="1">Belongs to the HIBADH-related family.</text>
</comment>
<dbReference type="InterPro" id="IPR006115">
    <property type="entry name" value="6PGDH_NADP-bd"/>
</dbReference>
<dbReference type="GO" id="GO:0016491">
    <property type="term" value="F:oxidoreductase activity"/>
    <property type="evidence" value="ECO:0007669"/>
    <property type="project" value="UniProtKB-KW"/>
</dbReference>
<evidence type="ECO:0000256" key="2">
    <source>
        <dbReference type="ARBA" id="ARBA00023002"/>
    </source>
</evidence>
<dbReference type="OrthoDB" id="3185659at2"/>
<dbReference type="PROSITE" id="PS00895">
    <property type="entry name" value="3_HYDROXYISOBUT_DH"/>
    <property type="match status" value="1"/>
</dbReference>
<dbReference type="Proteomes" id="UP000650511">
    <property type="component" value="Unassembled WGS sequence"/>
</dbReference>
<dbReference type="PANTHER" id="PTHR43060:SF15">
    <property type="entry name" value="3-HYDROXYISOBUTYRATE DEHYDROGENASE-LIKE 1, MITOCHONDRIAL-RELATED"/>
    <property type="match status" value="1"/>
</dbReference>
<dbReference type="EMBL" id="BMHA01000001">
    <property type="protein sequence ID" value="GGI03323.1"/>
    <property type="molecule type" value="Genomic_DNA"/>
</dbReference>
<dbReference type="InterPro" id="IPR015815">
    <property type="entry name" value="HIBADH-related"/>
</dbReference>
<dbReference type="GO" id="GO:0016054">
    <property type="term" value="P:organic acid catabolic process"/>
    <property type="evidence" value="ECO:0007669"/>
    <property type="project" value="UniProtKB-ARBA"/>
</dbReference>
<dbReference type="Gene3D" id="1.10.1040.10">
    <property type="entry name" value="N-(1-d-carboxylethyl)-l-norvaline Dehydrogenase, domain 2"/>
    <property type="match status" value="1"/>
</dbReference>
<organism evidence="7 8">
    <name type="scientific">Egicoccus halophilus</name>
    <dbReference type="NCBI Taxonomy" id="1670830"/>
    <lineage>
        <taxon>Bacteria</taxon>
        <taxon>Bacillati</taxon>
        <taxon>Actinomycetota</taxon>
        <taxon>Nitriliruptoria</taxon>
        <taxon>Egicoccales</taxon>
        <taxon>Egicoccaceae</taxon>
        <taxon>Egicoccus</taxon>
    </lineage>
</organism>
<dbReference type="Gene3D" id="3.40.50.720">
    <property type="entry name" value="NAD(P)-binding Rossmann-like Domain"/>
    <property type="match status" value="1"/>
</dbReference>
<protein>
    <submittedName>
        <fullName evidence="7">3-hydroxyisobutyrate dehydrogenase</fullName>
    </submittedName>
</protein>
<evidence type="ECO:0000256" key="1">
    <source>
        <dbReference type="ARBA" id="ARBA00009080"/>
    </source>
</evidence>
<proteinExistence type="inferred from homology"/>
<dbReference type="InterPro" id="IPR036291">
    <property type="entry name" value="NAD(P)-bd_dom_sf"/>
</dbReference>
<dbReference type="PANTHER" id="PTHR43060">
    <property type="entry name" value="3-HYDROXYISOBUTYRATE DEHYDROGENASE-LIKE 1, MITOCHONDRIAL-RELATED"/>
    <property type="match status" value="1"/>
</dbReference>
<dbReference type="SUPFAM" id="SSF51735">
    <property type="entry name" value="NAD(P)-binding Rossmann-fold domains"/>
    <property type="match status" value="1"/>
</dbReference>
<feature type="domain" description="6-phosphogluconate dehydrogenase NADP-binding" evidence="5">
    <location>
        <begin position="2"/>
        <end position="157"/>
    </location>
</feature>
<sequence length="290" mass="29635">MRIAFVGLGAMGRPMAANLAGRFDIQVWNRTGTVATEHAAAHGSTAVDALDDLDDVEVVCSCLPTTVEVAAVARQLVPRLDAGTVWLDHTSGDPQQARDLAAELAGQGIDYLDAPVSGGTAGAAAGSLTVMVGGDAEALEQVTDVLDAVADRVVHVGPSGAGMAVKAVNNALLAAALWASAEGFAALEQAGVPTSVALEVVNASSGRSNATEQLFPERVVTREFPNTFALGLLAKDVGLARATLDGAGVEGPVLHLVDRLTTDAADALGSDVDHTELVRMVERATGVELR</sequence>
<reference evidence="7" key="2">
    <citation type="submission" date="2020-09" db="EMBL/GenBank/DDBJ databases">
        <authorList>
            <person name="Sun Q."/>
            <person name="Zhou Y."/>
        </authorList>
    </citation>
    <scope>NUCLEOTIDE SEQUENCE</scope>
    <source>
        <strain evidence="7">CGMCC 1.14988</strain>
    </source>
</reference>
<evidence type="ECO:0000313" key="7">
    <source>
        <dbReference type="EMBL" id="GGI03323.1"/>
    </source>
</evidence>
<dbReference type="RefSeq" id="WP_130648372.1">
    <property type="nucleotide sequence ID" value="NZ_BMHA01000001.1"/>
</dbReference>
<gene>
    <name evidence="7" type="ORF">GCM10011354_03460</name>
</gene>
<evidence type="ECO:0000259" key="5">
    <source>
        <dbReference type="Pfam" id="PF03446"/>
    </source>
</evidence>
<evidence type="ECO:0000256" key="4">
    <source>
        <dbReference type="PIRSR" id="PIRSR000103-1"/>
    </source>
</evidence>
<dbReference type="InterPro" id="IPR002204">
    <property type="entry name" value="3-OH-isobutyrate_DH-rel_CS"/>
</dbReference>
<keyword evidence="2" id="KW-0560">Oxidoreductase</keyword>
<reference evidence="7" key="1">
    <citation type="journal article" date="2014" name="Int. J. Syst. Evol. Microbiol.">
        <title>Complete genome sequence of Corynebacterium casei LMG S-19264T (=DSM 44701T), isolated from a smear-ripened cheese.</title>
        <authorList>
            <consortium name="US DOE Joint Genome Institute (JGI-PGF)"/>
            <person name="Walter F."/>
            <person name="Albersmeier A."/>
            <person name="Kalinowski J."/>
            <person name="Ruckert C."/>
        </authorList>
    </citation>
    <scope>NUCLEOTIDE SEQUENCE</scope>
    <source>
        <strain evidence="7">CGMCC 1.14988</strain>
    </source>
</reference>
<keyword evidence="8" id="KW-1185">Reference proteome</keyword>
<evidence type="ECO:0000259" key="6">
    <source>
        <dbReference type="Pfam" id="PF14833"/>
    </source>
</evidence>
<dbReference type="InterPro" id="IPR013328">
    <property type="entry name" value="6PGD_dom2"/>
</dbReference>
<dbReference type="Pfam" id="PF14833">
    <property type="entry name" value="NAD_binding_11"/>
    <property type="match status" value="1"/>
</dbReference>
<accession>A0A8J3EQT5</accession>
<feature type="active site" evidence="4">
    <location>
        <position position="166"/>
    </location>
</feature>
<feature type="domain" description="3-hydroxyisobutyrate dehydrogenase-like NAD-binding" evidence="6">
    <location>
        <begin position="160"/>
        <end position="280"/>
    </location>
</feature>
<dbReference type="InterPro" id="IPR029154">
    <property type="entry name" value="HIBADH-like_NADP-bd"/>
</dbReference>
<dbReference type="PIRSF" id="PIRSF000103">
    <property type="entry name" value="HIBADH"/>
    <property type="match status" value="1"/>
</dbReference>
<dbReference type="AlphaFoldDB" id="A0A8J3EQT5"/>
<dbReference type="SUPFAM" id="SSF48179">
    <property type="entry name" value="6-phosphogluconate dehydrogenase C-terminal domain-like"/>
    <property type="match status" value="1"/>
</dbReference>
<dbReference type="InterPro" id="IPR008927">
    <property type="entry name" value="6-PGluconate_DH-like_C_sf"/>
</dbReference>
<dbReference type="GO" id="GO:0050661">
    <property type="term" value="F:NADP binding"/>
    <property type="evidence" value="ECO:0007669"/>
    <property type="project" value="InterPro"/>
</dbReference>
<evidence type="ECO:0000313" key="8">
    <source>
        <dbReference type="Proteomes" id="UP000650511"/>
    </source>
</evidence>
<dbReference type="Pfam" id="PF03446">
    <property type="entry name" value="NAD_binding_2"/>
    <property type="match status" value="1"/>
</dbReference>
<keyword evidence="3" id="KW-0520">NAD</keyword>
<dbReference type="GO" id="GO:0051287">
    <property type="term" value="F:NAD binding"/>
    <property type="evidence" value="ECO:0007669"/>
    <property type="project" value="InterPro"/>
</dbReference>
<comment type="caution">
    <text evidence="7">The sequence shown here is derived from an EMBL/GenBank/DDBJ whole genome shotgun (WGS) entry which is preliminary data.</text>
</comment>